<dbReference type="WBParaSite" id="PSAMB.scaffold3986size16127.g23113.t1">
    <property type="protein sequence ID" value="PSAMB.scaffold3986size16127.g23113.t1"/>
    <property type="gene ID" value="PSAMB.scaffold3986size16127.g23113"/>
</dbReference>
<dbReference type="Pfam" id="PF10561">
    <property type="entry name" value="C2orf69"/>
    <property type="match status" value="2"/>
</dbReference>
<dbReference type="PANTHER" id="PTHR31296:SF1">
    <property type="entry name" value="MITOCHONDRIAL PROTEIN C2ORF69"/>
    <property type="match status" value="1"/>
</dbReference>
<organism evidence="1 2">
    <name type="scientific">Plectus sambesii</name>
    <dbReference type="NCBI Taxonomy" id="2011161"/>
    <lineage>
        <taxon>Eukaryota</taxon>
        <taxon>Metazoa</taxon>
        <taxon>Ecdysozoa</taxon>
        <taxon>Nematoda</taxon>
        <taxon>Chromadorea</taxon>
        <taxon>Plectida</taxon>
        <taxon>Plectina</taxon>
        <taxon>Plectoidea</taxon>
        <taxon>Plectidae</taxon>
        <taxon>Plectus</taxon>
    </lineage>
</organism>
<sequence length="273" mass="30644">MKRLLAVCGARGKQNDLLYQPPASSAGGGRDAVICFGGDIQDFEEQQTSHSQWTLDRFAGRIGRCFPTRHIFVVRPAHMFQRSFAVYRNFVESNNFGVPTYSSAICAVDHLERLLQSACGQLELSAEEAISDVILIGFSKGCVVLNQLLHELPMVDAGADDRLKTFASKCRRWVWLDGGHNGKKEDVWVTDEALLKEVVQRNIRVSVHVTPYQVSNPDQPWKSRQEQKFVNSLKQLGGNVDRTLHFDHLPPSIESHFNVIEAFCRSESVVSSD</sequence>
<proteinExistence type="predicted"/>
<reference evidence="2" key="1">
    <citation type="submission" date="2022-11" db="UniProtKB">
        <authorList>
            <consortium name="WormBaseParasite"/>
        </authorList>
    </citation>
    <scope>IDENTIFICATION</scope>
</reference>
<evidence type="ECO:0000313" key="1">
    <source>
        <dbReference type="Proteomes" id="UP000887566"/>
    </source>
</evidence>
<name>A0A914WFL3_9BILA</name>
<dbReference type="Proteomes" id="UP000887566">
    <property type="component" value="Unplaced"/>
</dbReference>
<accession>A0A914WFL3</accession>
<evidence type="ECO:0000313" key="2">
    <source>
        <dbReference type="WBParaSite" id="PSAMB.scaffold3986size16127.g23113.t1"/>
    </source>
</evidence>
<dbReference type="AlphaFoldDB" id="A0A914WFL3"/>
<dbReference type="GO" id="GO:0005739">
    <property type="term" value="C:mitochondrion"/>
    <property type="evidence" value="ECO:0007669"/>
    <property type="project" value="TreeGrafter"/>
</dbReference>
<protein>
    <submittedName>
        <fullName evidence="2">Uncharacterized protein</fullName>
    </submittedName>
</protein>
<keyword evidence="1" id="KW-1185">Reference proteome</keyword>
<dbReference type="InterPro" id="IPR018881">
    <property type="entry name" value="C2orf69_mit"/>
</dbReference>
<dbReference type="PANTHER" id="PTHR31296">
    <property type="entry name" value="UPF0565 PROTEIN C2ORF69"/>
    <property type="match status" value="1"/>
</dbReference>